<evidence type="ECO:0000313" key="6">
    <source>
        <dbReference type="EMBL" id="CAB3987214.1"/>
    </source>
</evidence>
<dbReference type="EMBL" id="CACRXK020001137">
    <property type="protein sequence ID" value="CAB3987214.1"/>
    <property type="molecule type" value="Genomic_DNA"/>
</dbReference>
<comment type="similarity">
    <text evidence="1">Belongs to the bacterial ribosomal protein bL12 family.</text>
</comment>
<dbReference type="GO" id="GO:0005762">
    <property type="term" value="C:mitochondrial large ribosomal subunit"/>
    <property type="evidence" value="ECO:0007669"/>
    <property type="project" value="TreeGrafter"/>
</dbReference>
<dbReference type="GO" id="GO:0006412">
    <property type="term" value="P:translation"/>
    <property type="evidence" value="ECO:0007669"/>
    <property type="project" value="InterPro"/>
</dbReference>
<dbReference type="Proteomes" id="UP001152795">
    <property type="component" value="Unassembled WGS sequence"/>
</dbReference>
<dbReference type="SUPFAM" id="SSF54736">
    <property type="entry name" value="ClpS-like"/>
    <property type="match status" value="1"/>
</dbReference>
<reference evidence="6" key="1">
    <citation type="submission" date="2020-04" db="EMBL/GenBank/DDBJ databases">
        <authorList>
            <person name="Alioto T."/>
            <person name="Alioto T."/>
            <person name="Gomez Garrido J."/>
        </authorList>
    </citation>
    <scope>NUCLEOTIDE SEQUENCE</scope>
    <source>
        <strain evidence="6">A484AB</strain>
    </source>
</reference>
<dbReference type="Pfam" id="PF16320">
    <property type="entry name" value="Ribosomal_L12_N"/>
    <property type="match status" value="1"/>
</dbReference>
<dbReference type="InterPro" id="IPR014719">
    <property type="entry name" value="Ribosomal_bL12_C/ClpS-like"/>
</dbReference>
<keyword evidence="7" id="KW-1185">Reference proteome</keyword>
<dbReference type="FunFam" id="3.30.1390.10:FF:000001">
    <property type="entry name" value="50S ribosomal protein L7/L12"/>
    <property type="match status" value="1"/>
</dbReference>
<dbReference type="Gene3D" id="3.30.1390.10">
    <property type="match status" value="1"/>
</dbReference>
<proteinExistence type="inferred from homology"/>
<feature type="domain" description="Large ribosomal subunit protein bL12 oligomerization" evidence="5">
    <location>
        <begin position="58"/>
        <end position="100"/>
    </location>
</feature>
<dbReference type="InterPro" id="IPR008932">
    <property type="entry name" value="Ribosomal_bL12_oligo"/>
</dbReference>
<evidence type="ECO:0000256" key="2">
    <source>
        <dbReference type="ARBA" id="ARBA00022980"/>
    </source>
</evidence>
<gene>
    <name evidence="6" type="ORF">PACLA_8A080395</name>
</gene>
<name>A0A6S7G2N8_PARCT</name>
<feature type="domain" description="Large ribosomal subunit protein bL12 C-terminal" evidence="4">
    <location>
        <begin position="117"/>
        <end position="185"/>
    </location>
</feature>
<evidence type="ECO:0000256" key="1">
    <source>
        <dbReference type="ARBA" id="ARBA00007197"/>
    </source>
</evidence>
<dbReference type="GO" id="GO:0003729">
    <property type="term" value="F:mRNA binding"/>
    <property type="evidence" value="ECO:0007669"/>
    <property type="project" value="TreeGrafter"/>
</dbReference>
<dbReference type="PANTHER" id="PTHR45987">
    <property type="entry name" value="39S RIBOSOMAL PROTEIN L12"/>
    <property type="match status" value="1"/>
</dbReference>
<evidence type="ECO:0000313" key="7">
    <source>
        <dbReference type="Proteomes" id="UP001152795"/>
    </source>
</evidence>
<evidence type="ECO:0000259" key="5">
    <source>
        <dbReference type="Pfam" id="PF16320"/>
    </source>
</evidence>
<dbReference type="Gene3D" id="1.20.5.710">
    <property type="entry name" value="Single helix bin"/>
    <property type="match status" value="1"/>
</dbReference>
<dbReference type="CDD" id="cd00387">
    <property type="entry name" value="Ribosomal_L7_L12"/>
    <property type="match status" value="1"/>
</dbReference>
<dbReference type="GO" id="GO:0003735">
    <property type="term" value="F:structural constituent of ribosome"/>
    <property type="evidence" value="ECO:0007669"/>
    <property type="project" value="InterPro"/>
</dbReference>
<dbReference type="InterPro" id="IPR000206">
    <property type="entry name" value="Ribosomal_bL12"/>
</dbReference>
<sequence length="185" mass="20589">MDKTVKMAAVRGIAFSRILARQCVRWSRVRHLSAIPAQQEPEFDTSLTEKHYPEHIVNIVNQISQLTLVETAELNELLKAKLKIPDAPMMAMGAMPMAQATEQSEAAEEEKEEQTEFTVKLTAFDAGGKVKLIKEIKSIIEGMNLVQAKKFVESVPQVLKENISKEDADKLKTLLEAVGGTVEIE</sequence>
<dbReference type="InterPro" id="IPR013823">
    <property type="entry name" value="Ribosomal_bL12_C"/>
</dbReference>
<dbReference type="HAMAP" id="MF_00368">
    <property type="entry name" value="Ribosomal_bL12"/>
    <property type="match status" value="1"/>
</dbReference>
<organism evidence="6 7">
    <name type="scientific">Paramuricea clavata</name>
    <name type="common">Red gorgonian</name>
    <name type="synonym">Violescent sea-whip</name>
    <dbReference type="NCBI Taxonomy" id="317549"/>
    <lineage>
        <taxon>Eukaryota</taxon>
        <taxon>Metazoa</taxon>
        <taxon>Cnidaria</taxon>
        <taxon>Anthozoa</taxon>
        <taxon>Octocorallia</taxon>
        <taxon>Malacalcyonacea</taxon>
        <taxon>Plexauridae</taxon>
        <taxon>Paramuricea</taxon>
    </lineage>
</organism>
<keyword evidence="2" id="KW-0689">Ribosomal protein</keyword>
<dbReference type="Pfam" id="PF00542">
    <property type="entry name" value="Ribosomal_L12"/>
    <property type="match status" value="1"/>
</dbReference>
<dbReference type="SUPFAM" id="SSF48300">
    <property type="entry name" value="Ribosomal protein L7/12, oligomerisation (N-terminal) domain"/>
    <property type="match status" value="1"/>
</dbReference>
<evidence type="ECO:0000259" key="4">
    <source>
        <dbReference type="Pfam" id="PF00542"/>
    </source>
</evidence>
<keyword evidence="3" id="KW-0687">Ribonucleoprotein</keyword>
<dbReference type="OrthoDB" id="250175at2759"/>
<protein>
    <submittedName>
        <fullName evidence="6">39S ribosomal L12, mitochondrial</fullName>
    </submittedName>
</protein>
<dbReference type="InterPro" id="IPR036235">
    <property type="entry name" value="Ribosomal_bL12_oligo_N_sf"/>
</dbReference>
<dbReference type="AlphaFoldDB" id="A0A6S7G2N8"/>
<comment type="caution">
    <text evidence="6">The sequence shown here is derived from an EMBL/GenBank/DDBJ whole genome shotgun (WGS) entry which is preliminary data.</text>
</comment>
<accession>A0A6S7G2N8</accession>
<dbReference type="PANTHER" id="PTHR45987:SF4">
    <property type="entry name" value="LARGE RIBOSOMAL SUBUNIT PROTEIN BL12M"/>
    <property type="match status" value="1"/>
</dbReference>
<evidence type="ECO:0000256" key="3">
    <source>
        <dbReference type="ARBA" id="ARBA00023274"/>
    </source>
</evidence>